<dbReference type="AlphaFoldDB" id="A0A918WAP4"/>
<accession>A0A918WAP4</accession>
<protein>
    <submittedName>
        <fullName evidence="1">Uncharacterized protein</fullName>
    </submittedName>
</protein>
<reference evidence="1" key="1">
    <citation type="journal article" date="2014" name="Int. J. Syst. Evol. Microbiol.">
        <title>Complete genome sequence of Corynebacterium casei LMG S-19264T (=DSM 44701T), isolated from a smear-ripened cheese.</title>
        <authorList>
            <consortium name="US DOE Joint Genome Institute (JGI-PGF)"/>
            <person name="Walter F."/>
            <person name="Albersmeier A."/>
            <person name="Kalinowski J."/>
            <person name="Ruckert C."/>
        </authorList>
    </citation>
    <scope>NUCLEOTIDE SEQUENCE</scope>
    <source>
        <strain evidence="1">JCM 4518</strain>
    </source>
</reference>
<dbReference type="Proteomes" id="UP000644020">
    <property type="component" value="Unassembled WGS sequence"/>
</dbReference>
<keyword evidence="2" id="KW-1185">Reference proteome</keyword>
<name>A0A918WAP4_9ACTN</name>
<reference evidence="1" key="2">
    <citation type="submission" date="2020-09" db="EMBL/GenBank/DDBJ databases">
        <authorList>
            <person name="Sun Q."/>
            <person name="Ohkuma M."/>
        </authorList>
    </citation>
    <scope>NUCLEOTIDE SEQUENCE</scope>
    <source>
        <strain evidence="1">JCM 4518</strain>
    </source>
</reference>
<evidence type="ECO:0000313" key="2">
    <source>
        <dbReference type="Proteomes" id="UP000644020"/>
    </source>
</evidence>
<proteinExistence type="predicted"/>
<sequence>MVDGIGGLLATAQLVGNRFYELRLVHVFPFGDFAGTKVFKLFRTLGMYIPQIKHETV</sequence>
<dbReference type="EMBL" id="BMUL01000014">
    <property type="protein sequence ID" value="GHB00267.1"/>
    <property type="molecule type" value="Genomic_DNA"/>
</dbReference>
<dbReference type="RefSeq" id="WP_189981205.1">
    <property type="nucleotide sequence ID" value="NZ_BMUL01000014.1"/>
</dbReference>
<gene>
    <name evidence="1" type="ORF">GCM10010305_49570</name>
</gene>
<evidence type="ECO:0000313" key="1">
    <source>
        <dbReference type="EMBL" id="GHB00267.1"/>
    </source>
</evidence>
<comment type="caution">
    <text evidence="1">The sequence shown here is derived from an EMBL/GenBank/DDBJ whole genome shotgun (WGS) entry which is preliminary data.</text>
</comment>
<organism evidence="1 2">
    <name type="scientific">Streptomyces termitum</name>
    <dbReference type="NCBI Taxonomy" id="67368"/>
    <lineage>
        <taxon>Bacteria</taxon>
        <taxon>Bacillati</taxon>
        <taxon>Actinomycetota</taxon>
        <taxon>Actinomycetes</taxon>
        <taxon>Kitasatosporales</taxon>
        <taxon>Streptomycetaceae</taxon>
        <taxon>Streptomyces</taxon>
    </lineage>
</organism>